<feature type="non-terminal residue" evidence="1">
    <location>
        <position position="44"/>
    </location>
</feature>
<comment type="caution">
    <text evidence="1">The sequence shown here is derived from an EMBL/GenBank/DDBJ whole genome shotgun (WGS) entry which is preliminary data.</text>
</comment>
<sequence length="44" mass="4990">MDTQTIEQPRQEIRQCHDLMALTGNDFDLTEIINGEEVVGPSPF</sequence>
<organism evidence="1 2">
    <name type="scientific">Candidatus Omnitrophus magneticus</name>
    <dbReference type="NCBI Taxonomy" id="1609969"/>
    <lineage>
        <taxon>Bacteria</taxon>
        <taxon>Pseudomonadati</taxon>
        <taxon>Candidatus Omnitrophota</taxon>
        <taxon>Candidatus Omnitrophus</taxon>
    </lineage>
</organism>
<name>A0A0F0CV56_9BACT</name>
<proteinExistence type="predicted"/>
<accession>A0A0F0CV56</accession>
<dbReference type="AlphaFoldDB" id="A0A0F0CV56"/>
<dbReference type="EMBL" id="JYNY01000187">
    <property type="protein sequence ID" value="KJJ85300.1"/>
    <property type="molecule type" value="Genomic_DNA"/>
</dbReference>
<dbReference type="Proteomes" id="UP000033428">
    <property type="component" value="Unassembled WGS sequence"/>
</dbReference>
<evidence type="ECO:0000313" key="2">
    <source>
        <dbReference type="Proteomes" id="UP000033428"/>
    </source>
</evidence>
<protein>
    <submittedName>
        <fullName evidence="1">Uncharacterized protein</fullName>
    </submittedName>
</protein>
<reference evidence="1 2" key="1">
    <citation type="submission" date="2015-02" db="EMBL/GenBank/DDBJ databases">
        <title>Single-cell genomics of uncultivated deep-branching MTB reveals a conserved set of magnetosome genes.</title>
        <authorList>
            <person name="Kolinko S."/>
            <person name="Richter M."/>
            <person name="Glockner F.O."/>
            <person name="Brachmann A."/>
            <person name="Schuler D."/>
        </authorList>
    </citation>
    <scope>NUCLEOTIDE SEQUENCE [LARGE SCALE GENOMIC DNA]</scope>
    <source>
        <strain evidence="1">SKK-01</strain>
    </source>
</reference>
<evidence type="ECO:0000313" key="1">
    <source>
        <dbReference type="EMBL" id="KJJ85300.1"/>
    </source>
</evidence>
<keyword evidence="2" id="KW-1185">Reference proteome</keyword>
<gene>
    <name evidence="1" type="ORF">OMAG_000829</name>
</gene>